<feature type="compositionally biased region" description="Low complexity" evidence="1">
    <location>
        <begin position="180"/>
        <end position="194"/>
    </location>
</feature>
<feature type="compositionally biased region" description="Pro residues" evidence="1">
    <location>
        <begin position="428"/>
        <end position="448"/>
    </location>
</feature>
<evidence type="ECO:0000313" key="2">
    <source>
        <dbReference type="EMBL" id="CAD7222961.1"/>
    </source>
</evidence>
<sequence length="762" mass="82072">MTCYSAFKARRVGTSMPDISPRQQFHQTAPVSMQRIDSGDIYKTQSQTSSATDSTEANSVILNQNMFRGSKPGGPSQDESSSFNSAGAGHQANGNTGSAATVGSLDRNKASSGERSGKGGFPGKKSYWNIKDMISSRFSKHHSSSNATAEVANGASKEDNMNNNSRQGKINSSFRRALEQSQSEGGASRSEASSTPATPNSNPREHVLKRSEPHRGSGGLPGSHYDMGGGDIGVPAQPYDLGTYWPRYPPPSPGSANRPPYMRPPGYSASPPSLRPPVPREYQNQHSPGNTVLMHHHVTYASSTLERSFMSENAYVTAGLNRDSSDEIGIATASAATRLSPRSTLSPGIGNESSDYDRGHSGHLTSDSGRGTLGDRASSSAAGAGHHQTSTLDTSAESSDGPHGRGKGVHGGSQNVNSTLSESLSVTPPLPPLSPGPSPPASPLPPPTTSSQSHHTSTSEIKGNTPLLTGTGRGGATQMGEPTEGEITSTTTGLDIESLLDGTEATSDDEASQSADAIAIQRQLQGLEAMYSQVLRLLRGKGFQTPRLEGRPTARRKVHGSLSSIPSSVGTRPFKDKRRPEDRRRVKNGEPKQSTTKRFQRLESHVVTLARSVAHLSSEMRNQQLMFQEIEGIRAELAQLRAQVNGHTNPYPTLERTSGNPHRGTQWSAANRKGYEKLRWFFGDERPLVRQFLRRLGLEKYAVQFEKESIGMAEMIRISEDRLTRLGLPPGARHRILQEVKTSFRDAPPHENHPNPVSVYIV</sequence>
<reference evidence="2" key="1">
    <citation type="submission" date="2020-11" db="EMBL/GenBank/DDBJ databases">
        <authorList>
            <person name="Tran Van P."/>
        </authorList>
    </citation>
    <scope>NUCLEOTIDE SEQUENCE</scope>
</reference>
<feature type="compositionally biased region" description="Polar residues" evidence="1">
    <location>
        <begin position="387"/>
        <end position="398"/>
    </location>
</feature>
<accession>A0A7R8ZKQ0</accession>
<organism evidence="2">
    <name type="scientific">Cyprideis torosa</name>
    <dbReference type="NCBI Taxonomy" id="163714"/>
    <lineage>
        <taxon>Eukaryota</taxon>
        <taxon>Metazoa</taxon>
        <taxon>Ecdysozoa</taxon>
        <taxon>Arthropoda</taxon>
        <taxon>Crustacea</taxon>
        <taxon>Oligostraca</taxon>
        <taxon>Ostracoda</taxon>
        <taxon>Podocopa</taxon>
        <taxon>Podocopida</taxon>
        <taxon>Cytherocopina</taxon>
        <taxon>Cytheroidea</taxon>
        <taxon>Cytherideidae</taxon>
        <taxon>Cyprideis</taxon>
    </lineage>
</organism>
<dbReference type="InterPro" id="IPR001660">
    <property type="entry name" value="SAM"/>
</dbReference>
<feature type="compositionally biased region" description="Polar residues" evidence="1">
    <location>
        <begin position="161"/>
        <end position="174"/>
    </location>
</feature>
<dbReference type="Gene3D" id="1.10.150.50">
    <property type="entry name" value="Transcription Factor, Ets-1"/>
    <property type="match status" value="1"/>
</dbReference>
<dbReference type="SUPFAM" id="SSF47769">
    <property type="entry name" value="SAM/Pointed domain"/>
    <property type="match status" value="1"/>
</dbReference>
<feature type="compositionally biased region" description="Polar residues" evidence="1">
    <location>
        <begin position="92"/>
        <end position="101"/>
    </location>
</feature>
<dbReference type="CDD" id="cd09487">
    <property type="entry name" value="SAM_superfamily"/>
    <property type="match status" value="1"/>
</dbReference>
<feature type="compositionally biased region" description="Basic and acidic residues" evidence="1">
    <location>
        <begin position="203"/>
        <end position="215"/>
    </location>
</feature>
<feature type="compositionally biased region" description="Low complexity" evidence="1">
    <location>
        <begin position="449"/>
        <end position="459"/>
    </location>
</feature>
<dbReference type="SMART" id="SM00454">
    <property type="entry name" value="SAM"/>
    <property type="match status" value="1"/>
</dbReference>
<feature type="compositionally biased region" description="Gly residues" evidence="1">
    <location>
        <begin position="216"/>
        <end position="232"/>
    </location>
</feature>
<gene>
    <name evidence="2" type="ORF">CTOB1V02_LOCUS957</name>
</gene>
<dbReference type="Pfam" id="PF00536">
    <property type="entry name" value="SAM_1"/>
    <property type="match status" value="1"/>
</dbReference>
<dbReference type="AlphaFoldDB" id="A0A7R8ZKQ0"/>
<protein>
    <submittedName>
        <fullName evidence="2">Uncharacterized protein</fullName>
    </submittedName>
</protein>
<dbReference type="InterPro" id="IPR013761">
    <property type="entry name" value="SAM/pointed_sf"/>
</dbReference>
<feature type="compositionally biased region" description="Basic and acidic residues" evidence="1">
    <location>
        <begin position="578"/>
        <end position="590"/>
    </location>
</feature>
<proteinExistence type="predicted"/>
<feature type="region of interest" description="Disordered" evidence="1">
    <location>
        <begin position="339"/>
        <end position="492"/>
    </location>
</feature>
<feature type="compositionally biased region" description="Polar residues" evidence="1">
    <location>
        <begin position="21"/>
        <end position="31"/>
    </location>
</feature>
<feature type="compositionally biased region" description="Low complexity" evidence="1">
    <location>
        <begin position="418"/>
        <end position="427"/>
    </location>
</feature>
<feature type="compositionally biased region" description="Polar residues" evidence="1">
    <location>
        <begin position="561"/>
        <end position="570"/>
    </location>
</feature>
<dbReference type="OrthoDB" id="8188202at2759"/>
<feature type="region of interest" description="Disordered" evidence="1">
    <location>
        <begin position="65"/>
        <end position="275"/>
    </location>
</feature>
<name>A0A7R8ZKQ0_9CRUS</name>
<evidence type="ECO:0000256" key="1">
    <source>
        <dbReference type="SAM" id="MobiDB-lite"/>
    </source>
</evidence>
<feature type="region of interest" description="Disordered" evidence="1">
    <location>
        <begin position="545"/>
        <end position="600"/>
    </location>
</feature>
<feature type="region of interest" description="Disordered" evidence="1">
    <location>
        <begin position="15"/>
        <end position="36"/>
    </location>
</feature>
<dbReference type="EMBL" id="OB660128">
    <property type="protein sequence ID" value="CAD7222961.1"/>
    <property type="molecule type" value="Genomic_DNA"/>
</dbReference>